<keyword evidence="3 7" id="KW-0347">Helicase</keyword>
<evidence type="ECO:0000256" key="7">
    <source>
        <dbReference type="RuleBase" id="RU000492"/>
    </source>
</evidence>
<evidence type="ECO:0000313" key="13">
    <source>
        <dbReference type="Proteomes" id="UP000065261"/>
    </source>
</evidence>
<evidence type="ECO:0000256" key="5">
    <source>
        <dbReference type="ARBA" id="ARBA00038437"/>
    </source>
</evidence>
<dbReference type="InterPro" id="IPR011545">
    <property type="entry name" value="DEAD/DEAH_box_helicase_dom"/>
</dbReference>
<dbReference type="PATRIC" id="fig|1315283.4.peg.645"/>
<dbReference type="CDD" id="cd00268">
    <property type="entry name" value="DEADc"/>
    <property type="match status" value="1"/>
</dbReference>
<dbReference type="InterPro" id="IPR014001">
    <property type="entry name" value="Helicase_ATP-bd"/>
</dbReference>
<dbReference type="SMART" id="SM00487">
    <property type="entry name" value="DEXDc"/>
    <property type="match status" value="1"/>
</dbReference>
<feature type="region of interest" description="Disordered" evidence="8">
    <location>
        <begin position="391"/>
        <end position="432"/>
    </location>
</feature>
<evidence type="ECO:0000259" key="9">
    <source>
        <dbReference type="PROSITE" id="PS51192"/>
    </source>
</evidence>
<feature type="compositionally biased region" description="Basic and acidic residues" evidence="8">
    <location>
        <begin position="397"/>
        <end position="420"/>
    </location>
</feature>
<dbReference type="GO" id="GO:0005524">
    <property type="term" value="F:ATP binding"/>
    <property type="evidence" value="ECO:0007669"/>
    <property type="project" value="UniProtKB-KW"/>
</dbReference>
<dbReference type="InterPro" id="IPR050079">
    <property type="entry name" value="DEAD_box_RNA_helicase"/>
</dbReference>
<dbReference type="PANTHER" id="PTHR47959">
    <property type="entry name" value="ATP-DEPENDENT RNA HELICASE RHLE-RELATED"/>
    <property type="match status" value="1"/>
</dbReference>
<dbReference type="KEGG" id="ptn:PTRA_a0724"/>
<evidence type="ECO:0000259" key="11">
    <source>
        <dbReference type="PROSITE" id="PS51195"/>
    </source>
</evidence>
<gene>
    <name evidence="12" type="ORF">PTRA_a0724</name>
</gene>
<evidence type="ECO:0000313" key="12">
    <source>
        <dbReference type="EMBL" id="ALS32047.1"/>
    </source>
</evidence>
<dbReference type="EMBL" id="CP011034">
    <property type="protein sequence ID" value="ALS32047.1"/>
    <property type="molecule type" value="Genomic_DNA"/>
</dbReference>
<accession>A0A0U2IS47</accession>
<dbReference type="SMART" id="SM00490">
    <property type="entry name" value="HELICc"/>
    <property type="match status" value="1"/>
</dbReference>
<dbReference type="FunFam" id="3.40.50.300:FF:000468">
    <property type="entry name" value="ATP-dependent RNA helicase RhlE"/>
    <property type="match status" value="1"/>
</dbReference>
<evidence type="ECO:0000256" key="4">
    <source>
        <dbReference type="ARBA" id="ARBA00022840"/>
    </source>
</evidence>
<dbReference type="Pfam" id="PF00270">
    <property type="entry name" value="DEAD"/>
    <property type="match status" value="1"/>
</dbReference>
<sequence>MSECEYNSALCHFKAKPMSATTFSSLNLDPLLLTAIEQNNYTQPTAIQIKTIPPILAGSDVMGSAQTGTGKTAAFVLPLLHKLLNTPKKDELGVARVVILTPTRELAQQVFASFEKYAQGTNIKGALAYGGASIGPQIKALKDAQVIVATPGRLLDHIVKGSVVLSSVDSLVFDEADRMLDMGFIDEIKRILRHIPGDRQTLLFSATFDDSVFALSKKLLKNPELVEVDKRNSAAVEVEQVIYSVDEDRKRELVSHMIGMKNWRQVLIFTRTKQMADQLAKEMCKDGLKTESIHGDKSQGARDRALQNFKEGITRVLVATDVAARGLDIPTLRFVINFELPYIAEDYVHRIGRTGRAGEQGLAMSLVSIDEQWLLEEIEVLLDTRLTPQWLAGYEPDPNKKPKDNRKNTNKSRKDRDKKRITGQREPSRRRK</sequence>
<dbReference type="PROSITE" id="PS51192">
    <property type="entry name" value="HELICASE_ATP_BIND_1"/>
    <property type="match status" value="1"/>
</dbReference>
<keyword evidence="1 7" id="KW-0547">Nucleotide-binding</keyword>
<organism evidence="12">
    <name type="scientific">Pseudoalteromonas translucida KMM 520</name>
    <dbReference type="NCBI Taxonomy" id="1315283"/>
    <lineage>
        <taxon>Bacteria</taxon>
        <taxon>Pseudomonadati</taxon>
        <taxon>Pseudomonadota</taxon>
        <taxon>Gammaproteobacteria</taxon>
        <taxon>Alteromonadales</taxon>
        <taxon>Pseudoalteromonadaceae</taxon>
        <taxon>Pseudoalteromonas</taxon>
    </lineage>
</organism>
<evidence type="ECO:0000256" key="8">
    <source>
        <dbReference type="SAM" id="MobiDB-lite"/>
    </source>
</evidence>
<dbReference type="SUPFAM" id="SSF52540">
    <property type="entry name" value="P-loop containing nucleoside triphosphate hydrolases"/>
    <property type="match status" value="1"/>
</dbReference>
<dbReference type="GO" id="GO:0003676">
    <property type="term" value="F:nucleic acid binding"/>
    <property type="evidence" value="ECO:0007669"/>
    <property type="project" value="InterPro"/>
</dbReference>
<dbReference type="PROSITE" id="PS00039">
    <property type="entry name" value="DEAD_ATP_HELICASE"/>
    <property type="match status" value="1"/>
</dbReference>
<dbReference type="Proteomes" id="UP000065261">
    <property type="component" value="Chromosome I"/>
</dbReference>
<name>A0A0U2IS47_9GAMM</name>
<dbReference type="PANTHER" id="PTHR47959:SF7">
    <property type="entry name" value="ATP-DEPENDENT RNA HELICASE DEAD BOX FAMILY"/>
    <property type="match status" value="1"/>
</dbReference>
<evidence type="ECO:0000256" key="6">
    <source>
        <dbReference type="PROSITE-ProRule" id="PRU00552"/>
    </source>
</evidence>
<feature type="domain" description="DEAD-box RNA helicase Q" evidence="11">
    <location>
        <begin position="21"/>
        <end position="49"/>
    </location>
</feature>
<dbReference type="AlphaFoldDB" id="A0A0U2IS47"/>
<evidence type="ECO:0000256" key="3">
    <source>
        <dbReference type="ARBA" id="ARBA00022806"/>
    </source>
</evidence>
<dbReference type="Gene3D" id="3.40.50.300">
    <property type="entry name" value="P-loop containing nucleotide triphosphate hydrolases"/>
    <property type="match status" value="2"/>
</dbReference>
<dbReference type="GO" id="GO:0003724">
    <property type="term" value="F:RNA helicase activity"/>
    <property type="evidence" value="ECO:0007669"/>
    <property type="project" value="InterPro"/>
</dbReference>
<dbReference type="InterPro" id="IPR000629">
    <property type="entry name" value="RNA-helicase_DEAD-box_CS"/>
</dbReference>
<dbReference type="CDD" id="cd18787">
    <property type="entry name" value="SF2_C_DEAD"/>
    <property type="match status" value="1"/>
</dbReference>
<proteinExistence type="inferred from homology"/>
<feature type="compositionally biased region" description="Basic residues" evidence="8">
    <location>
        <begin position="421"/>
        <end position="432"/>
    </location>
</feature>
<comment type="similarity">
    <text evidence="5 7">Belongs to the DEAD box helicase family.</text>
</comment>
<evidence type="ECO:0008006" key="14">
    <source>
        <dbReference type="Google" id="ProtNLM"/>
    </source>
</evidence>
<feature type="domain" description="Helicase ATP-binding" evidence="9">
    <location>
        <begin position="52"/>
        <end position="226"/>
    </location>
</feature>
<dbReference type="PROSITE" id="PS51195">
    <property type="entry name" value="Q_MOTIF"/>
    <property type="match status" value="1"/>
</dbReference>
<dbReference type="InterPro" id="IPR027417">
    <property type="entry name" value="P-loop_NTPase"/>
</dbReference>
<dbReference type="InterPro" id="IPR044742">
    <property type="entry name" value="DEAD/DEAH_RhlB"/>
</dbReference>
<dbReference type="GO" id="GO:0005829">
    <property type="term" value="C:cytosol"/>
    <property type="evidence" value="ECO:0007669"/>
    <property type="project" value="TreeGrafter"/>
</dbReference>
<keyword evidence="4 7" id="KW-0067">ATP-binding</keyword>
<feature type="short sequence motif" description="Q motif" evidence="6">
    <location>
        <begin position="21"/>
        <end position="49"/>
    </location>
</feature>
<keyword evidence="2 7" id="KW-0378">Hydrolase</keyword>
<dbReference type="GO" id="GO:0016787">
    <property type="term" value="F:hydrolase activity"/>
    <property type="evidence" value="ECO:0007669"/>
    <property type="project" value="UniProtKB-KW"/>
</dbReference>
<dbReference type="Pfam" id="PF00271">
    <property type="entry name" value="Helicase_C"/>
    <property type="match status" value="1"/>
</dbReference>
<protein>
    <recommendedName>
        <fullName evidence="14">ATP-dependent RNA helicase RhlE</fullName>
    </recommendedName>
</protein>
<dbReference type="PROSITE" id="PS51194">
    <property type="entry name" value="HELICASE_CTER"/>
    <property type="match status" value="1"/>
</dbReference>
<reference evidence="12 13" key="1">
    <citation type="submission" date="2015-03" db="EMBL/GenBank/DDBJ databases">
        <authorList>
            <person name="Murphy D."/>
        </authorList>
    </citation>
    <scope>NUCLEOTIDE SEQUENCE [LARGE SCALE GENOMIC DNA]</scope>
    <source>
        <strain evidence="12 13">KMM 520</strain>
    </source>
</reference>
<evidence type="ECO:0000259" key="10">
    <source>
        <dbReference type="PROSITE" id="PS51194"/>
    </source>
</evidence>
<dbReference type="InterPro" id="IPR001650">
    <property type="entry name" value="Helicase_C-like"/>
</dbReference>
<evidence type="ECO:0000256" key="2">
    <source>
        <dbReference type="ARBA" id="ARBA00022801"/>
    </source>
</evidence>
<feature type="domain" description="Helicase C-terminal" evidence="10">
    <location>
        <begin position="237"/>
        <end position="399"/>
    </location>
</feature>
<dbReference type="InterPro" id="IPR014014">
    <property type="entry name" value="RNA_helicase_DEAD_Q_motif"/>
</dbReference>
<evidence type="ECO:0000256" key="1">
    <source>
        <dbReference type="ARBA" id="ARBA00022741"/>
    </source>
</evidence>